<comment type="cofactor">
    <cofactor evidence="7">
        <name>heme</name>
        <dbReference type="ChEBI" id="CHEBI:30413"/>
    </cofactor>
</comment>
<name>A0AAW2ZCL3_9EUKA</name>
<dbReference type="InterPro" id="IPR036396">
    <property type="entry name" value="Cyt_P450_sf"/>
</dbReference>
<feature type="binding site" description="axial binding residue" evidence="7">
    <location>
        <position position="426"/>
    </location>
    <ligand>
        <name>heme</name>
        <dbReference type="ChEBI" id="CHEBI:30413"/>
    </ligand>
    <ligandPart>
        <name>Fe</name>
        <dbReference type="ChEBI" id="CHEBI:18248"/>
    </ligandPart>
</feature>
<dbReference type="EMBL" id="JAOPGA020001358">
    <property type="protein sequence ID" value="KAL0487652.1"/>
    <property type="molecule type" value="Genomic_DNA"/>
</dbReference>
<dbReference type="Proteomes" id="UP001431209">
    <property type="component" value="Unassembled WGS sequence"/>
</dbReference>
<comment type="similarity">
    <text evidence="1 8">Belongs to the cytochrome P450 family.</text>
</comment>
<dbReference type="PRINTS" id="PR00463">
    <property type="entry name" value="EP450I"/>
</dbReference>
<dbReference type="InterPro" id="IPR001128">
    <property type="entry name" value="Cyt_P450"/>
</dbReference>
<keyword evidence="3 7" id="KW-0479">Metal-binding</keyword>
<proteinExistence type="inferred from homology"/>
<dbReference type="GO" id="GO:0020037">
    <property type="term" value="F:heme binding"/>
    <property type="evidence" value="ECO:0007669"/>
    <property type="project" value="InterPro"/>
</dbReference>
<sequence length="489" mass="55683">MIVLLYIAVSLVLSLLLYVWWRKRPYDHIPGVTQLVAGSTPLSSLDTIYEQGIPKDGVMRVTACGVTRIFLSDADVIKDVALVRAKQFPKPPVYDVLNLWGENIVSTNDDIWKKHRVVADPAFAENHMNYLVRESAQSAQLLMDRLEKANNSRKIIDASTEMQDVTLDIIGKVAFGYDLGIFAPRTAEAPHSMTFEEALKITTTLGILVGGVLPTWMKPFFPHTVRALKETEGYMMELIKWRLSNLSENKFDLLSLLVSSNAEQIKETSLSDQELVSDIFIFLVAGHETSATSLNWLLYELALNPQIQQKMYDEVKQVLGDLSIQDMSVETYDKLQYVKHAVNETLRKHPPVSLVPKKARTDTKVGNFHVPKDTEIYFDVSHLHMMEKYWPDAKTFKPERFDPNSSEYHKVKACSFIPFSIGHRKCIGSKFSEIETAIIIAQFVLNYEFSLPKDDPRMNTSKVLSGDIDTEEVITRKPLHLKVEFKKRK</sequence>
<keyword evidence="5 7" id="KW-0408">Iron</keyword>
<dbReference type="PRINTS" id="PR00385">
    <property type="entry name" value="P450"/>
</dbReference>
<evidence type="ECO:0000256" key="5">
    <source>
        <dbReference type="ARBA" id="ARBA00023004"/>
    </source>
</evidence>
<keyword evidence="2 7" id="KW-0349">Heme</keyword>
<dbReference type="InterPro" id="IPR002401">
    <property type="entry name" value="Cyt_P450_E_grp-I"/>
</dbReference>
<organism evidence="10 11">
    <name type="scientific">Acrasis kona</name>
    <dbReference type="NCBI Taxonomy" id="1008807"/>
    <lineage>
        <taxon>Eukaryota</taxon>
        <taxon>Discoba</taxon>
        <taxon>Heterolobosea</taxon>
        <taxon>Tetramitia</taxon>
        <taxon>Eutetramitia</taxon>
        <taxon>Acrasidae</taxon>
        <taxon>Acrasis</taxon>
    </lineage>
</organism>
<keyword evidence="11" id="KW-1185">Reference proteome</keyword>
<dbReference type="InterPro" id="IPR017972">
    <property type="entry name" value="Cyt_P450_CS"/>
</dbReference>
<accession>A0AAW2ZCL3</accession>
<dbReference type="PANTHER" id="PTHR24291:SF50">
    <property type="entry name" value="BIFUNCTIONAL ALBAFLAVENONE MONOOXYGENASE_TERPENE SYNTHASE"/>
    <property type="match status" value="1"/>
</dbReference>
<dbReference type="PROSITE" id="PS00086">
    <property type="entry name" value="CYTOCHROME_P450"/>
    <property type="match status" value="1"/>
</dbReference>
<dbReference type="AlphaFoldDB" id="A0AAW2ZCL3"/>
<evidence type="ECO:0000256" key="2">
    <source>
        <dbReference type="ARBA" id="ARBA00022617"/>
    </source>
</evidence>
<keyword evidence="4 8" id="KW-0560">Oxidoreductase</keyword>
<reference evidence="10 11" key="1">
    <citation type="submission" date="2024-03" db="EMBL/GenBank/DDBJ databases">
        <title>The Acrasis kona genome and developmental transcriptomes reveal deep origins of eukaryotic multicellular pathways.</title>
        <authorList>
            <person name="Sheikh S."/>
            <person name="Fu C.-J."/>
            <person name="Brown M.W."/>
            <person name="Baldauf S.L."/>
        </authorList>
    </citation>
    <scope>NUCLEOTIDE SEQUENCE [LARGE SCALE GENOMIC DNA]</scope>
    <source>
        <strain evidence="10 11">ATCC MYA-3509</strain>
    </source>
</reference>
<dbReference type="PANTHER" id="PTHR24291">
    <property type="entry name" value="CYTOCHROME P450 FAMILY 4"/>
    <property type="match status" value="1"/>
</dbReference>
<protein>
    <submittedName>
        <fullName evidence="9 10">Cholesterol 24-hydroxylase</fullName>
    </submittedName>
</protein>
<dbReference type="Pfam" id="PF00067">
    <property type="entry name" value="p450"/>
    <property type="match status" value="1"/>
</dbReference>
<evidence type="ECO:0000256" key="7">
    <source>
        <dbReference type="PIRSR" id="PIRSR602401-1"/>
    </source>
</evidence>
<evidence type="ECO:0000256" key="1">
    <source>
        <dbReference type="ARBA" id="ARBA00010617"/>
    </source>
</evidence>
<evidence type="ECO:0000313" key="10">
    <source>
        <dbReference type="EMBL" id="KAL0487652.1"/>
    </source>
</evidence>
<evidence type="ECO:0000256" key="6">
    <source>
        <dbReference type="ARBA" id="ARBA00023033"/>
    </source>
</evidence>
<keyword evidence="6 8" id="KW-0503">Monooxygenase</keyword>
<dbReference type="GO" id="GO:0016705">
    <property type="term" value="F:oxidoreductase activity, acting on paired donors, with incorporation or reduction of molecular oxygen"/>
    <property type="evidence" value="ECO:0007669"/>
    <property type="project" value="InterPro"/>
</dbReference>
<dbReference type="Gene3D" id="1.10.630.10">
    <property type="entry name" value="Cytochrome P450"/>
    <property type="match status" value="1"/>
</dbReference>
<evidence type="ECO:0000313" key="9">
    <source>
        <dbReference type="EMBL" id="KAL0483689.1"/>
    </source>
</evidence>
<evidence type="ECO:0000313" key="11">
    <source>
        <dbReference type="Proteomes" id="UP001431209"/>
    </source>
</evidence>
<comment type="caution">
    <text evidence="10">The sequence shown here is derived from an EMBL/GenBank/DDBJ whole genome shotgun (WGS) entry which is preliminary data.</text>
</comment>
<evidence type="ECO:0000256" key="4">
    <source>
        <dbReference type="ARBA" id="ARBA00023002"/>
    </source>
</evidence>
<evidence type="ECO:0000256" key="3">
    <source>
        <dbReference type="ARBA" id="ARBA00022723"/>
    </source>
</evidence>
<dbReference type="GO" id="GO:0005506">
    <property type="term" value="F:iron ion binding"/>
    <property type="evidence" value="ECO:0007669"/>
    <property type="project" value="InterPro"/>
</dbReference>
<dbReference type="SUPFAM" id="SSF48264">
    <property type="entry name" value="Cytochrome P450"/>
    <property type="match status" value="1"/>
</dbReference>
<dbReference type="GO" id="GO:0004497">
    <property type="term" value="F:monooxygenase activity"/>
    <property type="evidence" value="ECO:0007669"/>
    <property type="project" value="UniProtKB-KW"/>
</dbReference>
<dbReference type="EMBL" id="JAOPGA020000974">
    <property type="protein sequence ID" value="KAL0483689.1"/>
    <property type="molecule type" value="Genomic_DNA"/>
</dbReference>
<evidence type="ECO:0000256" key="8">
    <source>
        <dbReference type="RuleBase" id="RU000461"/>
    </source>
</evidence>
<dbReference type="InterPro" id="IPR050196">
    <property type="entry name" value="Cytochrome_P450_Monoox"/>
</dbReference>
<gene>
    <name evidence="10" type="ORF">AKO1_000712</name>
    <name evidence="9" type="ORF">AKO1_013974</name>
</gene>